<keyword evidence="2" id="KW-0808">Transferase</keyword>
<feature type="transmembrane region" description="Helical" evidence="1">
    <location>
        <begin position="296"/>
        <end position="320"/>
    </location>
</feature>
<dbReference type="PANTHER" id="PTHR23028:SF53">
    <property type="entry name" value="ACYL_TRANSF_3 DOMAIN-CONTAINING PROTEIN"/>
    <property type="match status" value="1"/>
</dbReference>
<dbReference type="EMBL" id="VCYH01000016">
    <property type="protein sequence ID" value="MDN7026146.1"/>
    <property type="molecule type" value="Genomic_DNA"/>
</dbReference>
<keyword evidence="3" id="KW-1185">Reference proteome</keyword>
<dbReference type="InterPro" id="IPR050879">
    <property type="entry name" value="Acyltransferase_3"/>
</dbReference>
<keyword evidence="1" id="KW-0472">Membrane</keyword>
<feature type="transmembrane region" description="Helical" evidence="1">
    <location>
        <begin position="44"/>
        <end position="64"/>
    </location>
</feature>
<feature type="transmembrane region" description="Helical" evidence="1">
    <location>
        <begin position="17"/>
        <end position="37"/>
    </location>
</feature>
<feature type="transmembrane region" description="Helical" evidence="1">
    <location>
        <begin position="147"/>
        <end position="167"/>
    </location>
</feature>
<evidence type="ECO:0000256" key="1">
    <source>
        <dbReference type="SAM" id="Phobius"/>
    </source>
</evidence>
<proteinExistence type="predicted"/>
<dbReference type="PANTHER" id="PTHR23028">
    <property type="entry name" value="ACETYLTRANSFERASE"/>
    <property type="match status" value="1"/>
</dbReference>
<protein>
    <submittedName>
        <fullName evidence="2">Acyltransferase</fullName>
    </submittedName>
</protein>
<reference evidence="2" key="1">
    <citation type="submission" date="2019-05" db="EMBL/GenBank/DDBJ databases">
        <title>Methanoculleus sp. FWC-SCC1, a methanogenic archaeon isolated from deep marine cold seep.</title>
        <authorList>
            <person name="Chen Y.-W."/>
            <person name="Chen S.-C."/>
            <person name="Teng N.-H."/>
            <person name="Lai M.-C."/>
        </authorList>
    </citation>
    <scope>NUCLEOTIDE SEQUENCE</scope>
    <source>
        <strain evidence="2">FWC-SCC1</strain>
    </source>
</reference>
<keyword evidence="2" id="KW-0012">Acyltransferase</keyword>
<keyword evidence="1" id="KW-0812">Transmembrane</keyword>
<name>A0ABT8ME32_9EURY</name>
<dbReference type="GO" id="GO:0016746">
    <property type="term" value="F:acyltransferase activity"/>
    <property type="evidence" value="ECO:0007669"/>
    <property type="project" value="UniProtKB-KW"/>
</dbReference>
<evidence type="ECO:0000313" key="3">
    <source>
        <dbReference type="Proteomes" id="UP001168338"/>
    </source>
</evidence>
<feature type="transmembrane region" description="Helical" evidence="1">
    <location>
        <begin position="225"/>
        <end position="252"/>
    </location>
</feature>
<gene>
    <name evidence="2" type="ORF">FGU65_14875</name>
</gene>
<evidence type="ECO:0000313" key="2">
    <source>
        <dbReference type="EMBL" id="MDN7026146.1"/>
    </source>
</evidence>
<feature type="transmembrane region" description="Helical" evidence="1">
    <location>
        <begin position="174"/>
        <end position="191"/>
    </location>
</feature>
<feature type="transmembrane region" description="Helical" evidence="1">
    <location>
        <begin position="84"/>
        <end position="103"/>
    </location>
</feature>
<comment type="caution">
    <text evidence="2">The sequence shown here is derived from an EMBL/GenBank/DDBJ whole genome shotgun (WGS) entry which is preliminary data.</text>
</comment>
<organism evidence="2 3">
    <name type="scientific">Methanoculleus frigidifontis</name>
    <dbReference type="NCBI Taxonomy" id="2584085"/>
    <lineage>
        <taxon>Archaea</taxon>
        <taxon>Methanobacteriati</taxon>
        <taxon>Methanobacteriota</taxon>
        <taxon>Stenosarchaea group</taxon>
        <taxon>Methanomicrobia</taxon>
        <taxon>Methanomicrobiales</taxon>
        <taxon>Methanomicrobiaceae</taxon>
        <taxon>Methanoculleus</taxon>
    </lineage>
</organism>
<dbReference type="Proteomes" id="UP001168338">
    <property type="component" value="Unassembled WGS sequence"/>
</dbReference>
<keyword evidence="1" id="KW-1133">Transmembrane helix</keyword>
<feature type="transmembrane region" description="Helical" evidence="1">
    <location>
        <begin position="197"/>
        <end position="213"/>
    </location>
</feature>
<accession>A0ABT8ME32</accession>
<sequence>MGMATGRHENNFDALRLAAATIIVVAHAYSLSVGYASIPAGDPVILVGCAALGALFVTSGYLITASWETTATAGQFVWKRFLRVVPALVPLIFVTLFVIGPVMTSLPLSGYFASLFSLQGILSVPFFENGAMLGLFQENPVSFVNSSLWTIPVEVFMYGIVAVCGVTGLLRRRGVVPGLILLNLLVWIPWYADPRLGKVRFTLYFLIGAYLYLHRNRIVYDARVAGLLLAVLALSTLTPYVTAAGVLCIPYLTLYAAHAPIPLLSGVGRAGDFSYGMYIYHYPLQQAVIQATQDALAVPVLAALSLAMTFPLAFLSWHLVERRALALKKTSAGEVVRAYRVRAEALLYPGGGIRR</sequence>